<dbReference type="EMBL" id="GBXM01051411">
    <property type="protein sequence ID" value="JAH57166.1"/>
    <property type="molecule type" value="Transcribed_RNA"/>
</dbReference>
<name>A0A0E9TUB3_ANGAN</name>
<accession>A0A0E9TUB3</accession>
<organism evidence="1">
    <name type="scientific">Anguilla anguilla</name>
    <name type="common">European freshwater eel</name>
    <name type="synonym">Muraena anguilla</name>
    <dbReference type="NCBI Taxonomy" id="7936"/>
    <lineage>
        <taxon>Eukaryota</taxon>
        <taxon>Metazoa</taxon>
        <taxon>Chordata</taxon>
        <taxon>Craniata</taxon>
        <taxon>Vertebrata</taxon>
        <taxon>Euteleostomi</taxon>
        <taxon>Actinopterygii</taxon>
        <taxon>Neopterygii</taxon>
        <taxon>Teleostei</taxon>
        <taxon>Anguilliformes</taxon>
        <taxon>Anguillidae</taxon>
        <taxon>Anguilla</taxon>
    </lineage>
</organism>
<sequence>MGNNFSEEYVKKVVSPILNDVQPSAKNTKLLSVFGTFELLLPLDPRC</sequence>
<reference evidence="1" key="1">
    <citation type="submission" date="2014-11" db="EMBL/GenBank/DDBJ databases">
        <authorList>
            <person name="Amaro Gonzalez C."/>
        </authorList>
    </citation>
    <scope>NUCLEOTIDE SEQUENCE</scope>
</reference>
<dbReference type="AlphaFoldDB" id="A0A0E9TUB3"/>
<protein>
    <submittedName>
        <fullName evidence="1">Uncharacterized protein</fullName>
    </submittedName>
</protein>
<evidence type="ECO:0000313" key="1">
    <source>
        <dbReference type="EMBL" id="JAH57166.1"/>
    </source>
</evidence>
<reference evidence="1" key="2">
    <citation type="journal article" date="2015" name="Fish Shellfish Immunol.">
        <title>Early steps in the European eel (Anguilla anguilla)-Vibrio vulnificus interaction in the gills: Role of the RtxA13 toxin.</title>
        <authorList>
            <person name="Callol A."/>
            <person name="Pajuelo D."/>
            <person name="Ebbesson L."/>
            <person name="Teles M."/>
            <person name="MacKenzie S."/>
            <person name="Amaro C."/>
        </authorList>
    </citation>
    <scope>NUCLEOTIDE SEQUENCE</scope>
</reference>
<proteinExistence type="predicted"/>